<dbReference type="EMBL" id="JACAZF010000006">
    <property type="protein sequence ID" value="KAF7301371.1"/>
    <property type="molecule type" value="Genomic_DNA"/>
</dbReference>
<dbReference type="GeneID" id="59346243"/>
<dbReference type="RefSeq" id="XP_037219371.1">
    <property type="nucleotide sequence ID" value="XM_037363727.1"/>
</dbReference>
<comment type="caution">
    <text evidence="2">The sequence shown here is derived from an EMBL/GenBank/DDBJ whole genome shotgun (WGS) entry which is preliminary data.</text>
</comment>
<evidence type="ECO:0000256" key="1">
    <source>
        <dbReference type="SAM" id="MobiDB-lite"/>
    </source>
</evidence>
<dbReference type="OrthoDB" id="3217643at2759"/>
<feature type="compositionally biased region" description="Low complexity" evidence="1">
    <location>
        <begin position="215"/>
        <end position="235"/>
    </location>
</feature>
<feature type="region of interest" description="Disordered" evidence="1">
    <location>
        <begin position="127"/>
        <end position="295"/>
    </location>
</feature>
<feature type="compositionally biased region" description="Polar residues" evidence="1">
    <location>
        <begin position="185"/>
        <end position="195"/>
    </location>
</feature>
<name>A0A8H6SL22_9AGAR</name>
<gene>
    <name evidence="2" type="ORF">MIND_00702300</name>
</gene>
<feature type="region of interest" description="Disordered" evidence="1">
    <location>
        <begin position="327"/>
        <end position="346"/>
    </location>
</feature>
<proteinExistence type="predicted"/>
<feature type="compositionally biased region" description="Low complexity" evidence="1">
    <location>
        <begin position="253"/>
        <end position="274"/>
    </location>
</feature>
<dbReference type="AlphaFoldDB" id="A0A8H6SL22"/>
<evidence type="ECO:0000313" key="3">
    <source>
        <dbReference type="Proteomes" id="UP000636479"/>
    </source>
</evidence>
<keyword evidence="3" id="KW-1185">Reference proteome</keyword>
<reference evidence="2" key="1">
    <citation type="submission" date="2020-05" db="EMBL/GenBank/DDBJ databases">
        <title>Mycena genomes resolve the evolution of fungal bioluminescence.</title>
        <authorList>
            <person name="Tsai I.J."/>
        </authorList>
    </citation>
    <scope>NUCLEOTIDE SEQUENCE</scope>
    <source>
        <strain evidence="2">171206Taipei</strain>
    </source>
</reference>
<organism evidence="2 3">
    <name type="scientific">Mycena indigotica</name>
    <dbReference type="NCBI Taxonomy" id="2126181"/>
    <lineage>
        <taxon>Eukaryota</taxon>
        <taxon>Fungi</taxon>
        <taxon>Dikarya</taxon>
        <taxon>Basidiomycota</taxon>
        <taxon>Agaricomycotina</taxon>
        <taxon>Agaricomycetes</taxon>
        <taxon>Agaricomycetidae</taxon>
        <taxon>Agaricales</taxon>
        <taxon>Marasmiineae</taxon>
        <taxon>Mycenaceae</taxon>
        <taxon>Mycena</taxon>
    </lineage>
</organism>
<feature type="compositionally biased region" description="Polar residues" evidence="1">
    <location>
        <begin position="156"/>
        <end position="173"/>
    </location>
</feature>
<accession>A0A8H6SL22</accession>
<dbReference type="Proteomes" id="UP000636479">
    <property type="component" value="Unassembled WGS sequence"/>
</dbReference>
<protein>
    <submittedName>
        <fullName evidence="2">WD-REPEATS-REGION domain-containing protein</fullName>
    </submittedName>
</protein>
<evidence type="ECO:0000313" key="2">
    <source>
        <dbReference type="EMBL" id="KAF7301371.1"/>
    </source>
</evidence>
<sequence length="346" mass="37642">MSTFSLSHLPPRPHMCFIVGSIDQVTKVCPLCQVFPHPRCPHVRDVCRNRANHPNLTISFLKNAEVESFNGCGYCKWARASTKTNNGWPGCCRAPTTSEHKFIQLADWKAISIIHHVPTPPEIKSVLDSATSQTRTKPAKSPAMPIPMKSRVGGSPQMTPSSIAGTSSRSLPSASHIERPRHSLDSTPASSNSSPNRKHVDLDPVSPRRNSGARPPTSTTKPKPITKTSPPATTKVLAKPVELPRPSRKLDIETSSTSSSGSDSISSGSYTESTVTSDGGFTDYLSSESEEELQRQAEAKAAVVVQNEAEENEFRMARQMLANITTRPPRSWLPDSERARVASTRG</sequence>